<evidence type="ECO:0000313" key="2">
    <source>
        <dbReference type="EMBL" id="CEK53960.1"/>
    </source>
</evidence>
<dbReference type="InterPro" id="IPR010721">
    <property type="entry name" value="UstE-like"/>
</dbReference>
<gene>
    <name evidence="2" type="primary">ORF21645</name>
</gene>
<reference evidence="2" key="1">
    <citation type="submission" date="2014-12" db="EMBL/GenBank/DDBJ databases">
        <title>Insight into the proteome of Arion vulgaris.</title>
        <authorList>
            <person name="Aradska J."/>
            <person name="Bulat T."/>
            <person name="Smidak R."/>
            <person name="Sarate P."/>
            <person name="Gangsoo J."/>
            <person name="Sialana F."/>
            <person name="Bilban M."/>
            <person name="Lubec G."/>
        </authorList>
    </citation>
    <scope>NUCLEOTIDE SEQUENCE</scope>
    <source>
        <tissue evidence="2">Skin</tissue>
    </source>
</reference>
<accession>A0A0B6YER3</accession>
<dbReference type="AlphaFoldDB" id="A0A0B6YER3"/>
<dbReference type="PROSITE" id="PS50244">
    <property type="entry name" value="S5A_REDUCTASE"/>
    <property type="match status" value="1"/>
</dbReference>
<keyword evidence="1" id="KW-0812">Transmembrane</keyword>
<dbReference type="Pfam" id="PF06966">
    <property type="entry name" value="DUF1295"/>
    <property type="match status" value="1"/>
</dbReference>
<organism evidence="2">
    <name type="scientific">Arion vulgaris</name>
    <dbReference type="NCBI Taxonomy" id="1028688"/>
    <lineage>
        <taxon>Eukaryota</taxon>
        <taxon>Metazoa</taxon>
        <taxon>Spiralia</taxon>
        <taxon>Lophotrochozoa</taxon>
        <taxon>Mollusca</taxon>
        <taxon>Gastropoda</taxon>
        <taxon>Heterobranchia</taxon>
        <taxon>Euthyneura</taxon>
        <taxon>Panpulmonata</taxon>
        <taxon>Eupulmonata</taxon>
        <taxon>Stylommatophora</taxon>
        <taxon>Helicina</taxon>
        <taxon>Arionoidea</taxon>
        <taxon>Arionidae</taxon>
        <taxon>Arion</taxon>
    </lineage>
</organism>
<keyword evidence="1" id="KW-1133">Transmembrane helix</keyword>
<evidence type="ECO:0000256" key="1">
    <source>
        <dbReference type="SAM" id="Phobius"/>
    </source>
</evidence>
<feature type="transmembrane region" description="Helical" evidence="1">
    <location>
        <begin position="104"/>
        <end position="127"/>
    </location>
</feature>
<protein>
    <submittedName>
        <fullName evidence="2">Uncharacterized protein</fullName>
    </submittedName>
</protein>
<dbReference type="PANTHER" id="PTHR32251:SF17">
    <property type="entry name" value="STEROID 5-ALPHA REDUCTASE C-TERMINAL DOMAIN-CONTAINING PROTEIN"/>
    <property type="match status" value="1"/>
</dbReference>
<proteinExistence type="predicted"/>
<dbReference type="Gene3D" id="1.20.120.1630">
    <property type="match status" value="1"/>
</dbReference>
<name>A0A0B6YER3_9EUPU</name>
<dbReference type="EMBL" id="HACG01007095">
    <property type="protein sequence ID" value="CEK53960.1"/>
    <property type="molecule type" value="Transcribed_RNA"/>
</dbReference>
<dbReference type="PANTHER" id="PTHR32251">
    <property type="entry name" value="3-OXO-5-ALPHA-STEROID 4-DEHYDROGENASE"/>
    <property type="match status" value="1"/>
</dbReference>
<sequence>MAIVEMGSSLAKAAAVDFGIQWSCWIVAAILKTEKFYDLAGSCTFVILALLSLNHAETIHIRQKVNTGMVVTWAFRLGTYLFSRIMKDGSDKRFNAVRNQPGKFWIYWTLQGVWIFSTILPTLIVNLKKDNTQLKKRDYIGWSLWASGFLLQMVADFQKSQFRNKPDNVGKFINTGLWSISRHPNYFGEILMWFGLYLSASTTLKGWEHISIISPIFVTFLLTRISGIPLLESAAHKKWGTDPFYQDYVKKTAVLVPFIW</sequence>
<dbReference type="GO" id="GO:0016020">
    <property type="term" value="C:membrane"/>
    <property type="evidence" value="ECO:0007669"/>
    <property type="project" value="TreeGrafter"/>
</dbReference>
<keyword evidence="1" id="KW-0472">Membrane</keyword>